<evidence type="ECO:0000256" key="13">
    <source>
        <dbReference type="SAM" id="MobiDB-lite"/>
    </source>
</evidence>
<dbReference type="GeneID" id="37030670"/>
<dbReference type="Pfam" id="PF00533">
    <property type="entry name" value="BRCT"/>
    <property type="match status" value="1"/>
</dbReference>
<dbReference type="Pfam" id="PF22667">
    <property type="entry name" value="Lon_lid"/>
    <property type="match status" value="1"/>
</dbReference>
<dbReference type="InterPro" id="IPR020568">
    <property type="entry name" value="Ribosomal_Su5_D2-typ_SF"/>
</dbReference>
<dbReference type="InterPro" id="IPR027417">
    <property type="entry name" value="P-loop_NTPase"/>
</dbReference>
<feature type="active site" evidence="9">
    <location>
        <position position="1411"/>
    </location>
</feature>
<feature type="compositionally biased region" description="Basic residues" evidence="13">
    <location>
        <begin position="21"/>
        <end position="33"/>
    </location>
</feature>
<dbReference type="PROSITE" id="PS51786">
    <property type="entry name" value="LON_PROTEOLYTIC"/>
    <property type="match status" value="1"/>
</dbReference>
<keyword evidence="17" id="KW-1185">Reference proteome</keyword>
<evidence type="ECO:0000256" key="11">
    <source>
        <dbReference type="RuleBase" id="RU000592"/>
    </source>
</evidence>
<dbReference type="GO" id="GO:0004176">
    <property type="term" value="F:ATP-dependent peptidase activity"/>
    <property type="evidence" value="ECO:0007669"/>
    <property type="project" value="UniProtKB-UniRule"/>
</dbReference>
<dbReference type="InterPro" id="IPR008268">
    <property type="entry name" value="Peptidase_S16_AS"/>
</dbReference>
<dbReference type="InterPro" id="IPR046336">
    <property type="entry name" value="Lon_prtase_N_sf"/>
</dbReference>
<comment type="similarity">
    <text evidence="9 10">Belongs to the peptidase S16 family.</text>
</comment>
<dbReference type="Gene3D" id="2.30.130.40">
    <property type="entry name" value="LON domain-like"/>
    <property type="match status" value="1"/>
</dbReference>
<feature type="compositionally biased region" description="Basic and acidic residues" evidence="13">
    <location>
        <begin position="2028"/>
        <end position="2045"/>
    </location>
</feature>
<feature type="region of interest" description="Disordered" evidence="13">
    <location>
        <begin position="162"/>
        <end position="181"/>
    </location>
</feature>
<keyword evidence="5 9" id="KW-0720">Serine protease</keyword>
<evidence type="ECO:0000256" key="9">
    <source>
        <dbReference type="PROSITE-ProRule" id="PRU01122"/>
    </source>
</evidence>
<evidence type="ECO:0000256" key="6">
    <source>
        <dbReference type="ARBA" id="ARBA00022840"/>
    </source>
</evidence>
<keyword evidence="4 9" id="KW-0378">Hydrolase</keyword>
<dbReference type="PANTHER" id="PTHR10046">
    <property type="entry name" value="ATP DEPENDENT LON PROTEASE FAMILY MEMBER"/>
    <property type="match status" value="1"/>
</dbReference>
<feature type="region of interest" description="Disordered" evidence="13">
    <location>
        <begin position="1990"/>
        <end position="2054"/>
    </location>
</feature>
<dbReference type="InterPro" id="IPR014721">
    <property type="entry name" value="Ribsml_uS5_D2-typ_fold_subgr"/>
</dbReference>
<accession>A0A316UV89</accession>
<evidence type="ECO:0000256" key="3">
    <source>
        <dbReference type="ARBA" id="ARBA00022741"/>
    </source>
</evidence>
<dbReference type="Gene3D" id="3.30.230.10">
    <property type="match status" value="1"/>
</dbReference>
<feature type="region of interest" description="Disordered" evidence="13">
    <location>
        <begin position="1"/>
        <end position="155"/>
    </location>
</feature>
<dbReference type="FunFam" id="1.20.5.5270:FF:000002">
    <property type="entry name" value="Lon protease homolog"/>
    <property type="match status" value="1"/>
</dbReference>
<feature type="compositionally biased region" description="Basic and acidic residues" evidence="13">
    <location>
        <begin position="2008"/>
        <end position="2019"/>
    </location>
</feature>
<feature type="compositionally biased region" description="Low complexity" evidence="13">
    <location>
        <begin position="740"/>
        <end position="749"/>
    </location>
</feature>
<dbReference type="Gene3D" id="3.40.50.300">
    <property type="entry name" value="P-loop containing nucleotide triphosphate hydrolases"/>
    <property type="match status" value="1"/>
</dbReference>
<dbReference type="SUPFAM" id="SSF52113">
    <property type="entry name" value="BRCT domain"/>
    <property type="match status" value="1"/>
</dbReference>
<feature type="region of interest" description="Disordered" evidence="13">
    <location>
        <begin position="1646"/>
        <end position="1681"/>
    </location>
</feature>
<evidence type="ECO:0000256" key="2">
    <source>
        <dbReference type="ARBA" id="ARBA00022670"/>
    </source>
</evidence>
<dbReference type="InterPro" id="IPR054594">
    <property type="entry name" value="Lon_lid"/>
</dbReference>
<dbReference type="CDD" id="cd19500">
    <property type="entry name" value="RecA-like_Lon"/>
    <property type="match status" value="1"/>
</dbReference>
<feature type="compositionally biased region" description="Acidic residues" evidence="13">
    <location>
        <begin position="811"/>
        <end position="820"/>
    </location>
</feature>
<evidence type="ECO:0000259" key="15">
    <source>
        <dbReference type="PROSITE" id="PS51786"/>
    </source>
</evidence>
<feature type="compositionally biased region" description="Gly residues" evidence="13">
    <location>
        <begin position="793"/>
        <end position="809"/>
    </location>
</feature>
<dbReference type="InterPro" id="IPR003111">
    <property type="entry name" value="Lon_prtase_N"/>
</dbReference>
<keyword evidence="7" id="KW-0576">Peroxisome</keyword>
<organism evidence="16 17">
    <name type="scientific">Jaminaea rosea</name>
    <dbReference type="NCBI Taxonomy" id="1569628"/>
    <lineage>
        <taxon>Eukaryota</taxon>
        <taxon>Fungi</taxon>
        <taxon>Dikarya</taxon>
        <taxon>Basidiomycota</taxon>
        <taxon>Ustilaginomycotina</taxon>
        <taxon>Exobasidiomycetes</taxon>
        <taxon>Microstromatales</taxon>
        <taxon>Microstromatales incertae sedis</taxon>
        <taxon>Jaminaea</taxon>
    </lineage>
</organism>
<dbReference type="GO" id="GO:0030163">
    <property type="term" value="P:protein catabolic process"/>
    <property type="evidence" value="ECO:0007669"/>
    <property type="project" value="InterPro"/>
</dbReference>
<evidence type="ECO:0000256" key="10">
    <source>
        <dbReference type="RuleBase" id="RU000591"/>
    </source>
</evidence>
<comment type="catalytic activity">
    <reaction evidence="8">
        <text>Hydrolysis of proteins in presence of ATP.</text>
        <dbReference type="EC" id="3.4.21.53"/>
    </reaction>
</comment>
<dbReference type="Pfam" id="PF02190">
    <property type="entry name" value="LON_substr_bdg"/>
    <property type="match status" value="1"/>
</dbReference>
<dbReference type="RefSeq" id="XP_025362445.1">
    <property type="nucleotide sequence ID" value="XM_025508847.1"/>
</dbReference>
<dbReference type="GO" id="GO:0004252">
    <property type="term" value="F:serine-type endopeptidase activity"/>
    <property type="evidence" value="ECO:0007669"/>
    <property type="project" value="UniProtKB-UniRule"/>
</dbReference>
<reference evidence="16 17" key="1">
    <citation type="journal article" date="2018" name="Mol. Biol. Evol.">
        <title>Broad Genomic Sampling Reveals a Smut Pathogenic Ancestry of the Fungal Clade Ustilaginomycotina.</title>
        <authorList>
            <person name="Kijpornyongpan T."/>
            <person name="Mondo S.J."/>
            <person name="Barry K."/>
            <person name="Sandor L."/>
            <person name="Lee J."/>
            <person name="Lipzen A."/>
            <person name="Pangilinan J."/>
            <person name="LaButti K."/>
            <person name="Hainaut M."/>
            <person name="Henrissat B."/>
            <person name="Grigoriev I.V."/>
            <person name="Spatafora J.W."/>
            <person name="Aime M.C."/>
        </authorList>
    </citation>
    <scope>NUCLEOTIDE SEQUENCE [LARGE SCALE GENOMIC DNA]</scope>
    <source>
        <strain evidence="16 17">MCA 5214</strain>
    </source>
</reference>
<dbReference type="STRING" id="1569628.A0A316UV89"/>
<evidence type="ECO:0000313" key="16">
    <source>
        <dbReference type="EMBL" id="PWN27833.1"/>
    </source>
</evidence>
<evidence type="ECO:0000313" key="17">
    <source>
        <dbReference type="Proteomes" id="UP000245884"/>
    </source>
</evidence>
<dbReference type="GO" id="GO:0006508">
    <property type="term" value="P:proteolysis"/>
    <property type="evidence" value="ECO:0007669"/>
    <property type="project" value="UniProtKB-KW"/>
</dbReference>
<dbReference type="Pfam" id="PF00004">
    <property type="entry name" value="AAA"/>
    <property type="match status" value="1"/>
</dbReference>
<dbReference type="PROSITE" id="PS01046">
    <property type="entry name" value="LON_SER"/>
    <property type="match status" value="1"/>
</dbReference>
<dbReference type="InterPro" id="IPR036420">
    <property type="entry name" value="BRCT_dom_sf"/>
</dbReference>
<dbReference type="PROSITE" id="PS50172">
    <property type="entry name" value="BRCT"/>
    <property type="match status" value="1"/>
</dbReference>
<keyword evidence="6 10" id="KW-0067">ATP-binding</keyword>
<evidence type="ECO:0000256" key="1">
    <source>
        <dbReference type="ARBA" id="ARBA00004496"/>
    </source>
</evidence>
<dbReference type="SMART" id="SM00292">
    <property type="entry name" value="BRCT"/>
    <property type="match status" value="1"/>
</dbReference>
<dbReference type="InterPro" id="IPR027065">
    <property type="entry name" value="Lon_Prtase"/>
</dbReference>
<dbReference type="SMART" id="SM00382">
    <property type="entry name" value="AAA"/>
    <property type="match status" value="1"/>
</dbReference>
<feature type="compositionally biased region" description="Polar residues" evidence="13">
    <location>
        <begin position="1916"/>
        <end position="1944"/>
    </location>
</feature>
<dbReference type="InterPro" id="IPR003959">
    <property type="entry name" value="ATPase_AAA_core"/>
</dbReference>
<keyword evidence="12" id="KW-0175">Coiled coil</keyword>
<feature type="region of interest" description="Disordered" evidence="13">
    <location>
        <begin position="1916"/>
        <end position="1965"/>
    </location>
</feature>
<dbReference type="InterPro" id="IPR003593">
    <property type="entry name" value="AAA+_ATPase"/>
</dbReference>
<evidence type="ECO:0000256" key="12">
    <source>
        <dbReference type="SAM" id="Coils"/>
    </source>
</evidence>
<feature type="compositionally biased region" description="Polar residues" evidence="13">
    <location>
        <begin position="171"/>
        <end position="181"/>
    </location>
</feature>
<keyword evidence="3 10" id="KW-0547">Nucleotide-binding</keyword>
<feature type="domain" description="Lon proteolytic" evidence="15">
    <location>
        <begin position="1276"/>
        <end position="1463"/>
    </location>
</feature>
<dbReference type="InterPro" id="IPR001357">
    <property type="entry name" value="BRCT_dom"/>
</dbReference>
<dbReference type="Pfam" id="PF05362">
    <property type="entry name" value="Lon_C"/>
    <property type="match status" value="1"/>
</dbReference>
<dbReference type="InterPro" id="IPR008269">
    <property type="entry name" value="Lon_proteolytic"/>
</dbReference>
<feature type="region of interest" description="Disordered" evidence="13">
    <location>
        <begin position="467"/>
        <end position="495"/>
    </location>
</feature>
<proteinExistence type="inferred from homology"/>
<feature type="compositionally biased region" description="Basic and acidic residues" evidence="13">
    <location>
        <begin position="39"/>
        <end position="70"/>
    </location>
</feature>
<dbReference type="GO" id="GO:0016887">
    <property type="term" value="F:ATP hydrolysis activity"/>
    <property type="evidence" value="ECO:0007669"/>
    <property type="project" value="InterPro"/>
</dbReference>
<name>A0A316UV89_9BASI</name>
<dbReference type="Gene3D" id="1.20.5.5270">
    <property type="match status" value="1"/>
</dbReference>
<dbReference type="FunFam" id="1.10.8.60:FF:000091">
    <property type="entry name" value="Lon protease homolog 2, peroxisomal"/>
    <property type="match status" value="1"/>
</dbReference>
<dbReference type="EC" id="3.4.21.-" evidence="11"/>
<dbReference type="Proteomes" id="UP000245884">
    <property type="component" value="Unassembled WGS sequence"/>
</dbReference>
<dbReference type="Gene3D" id="1.10.8.60">
    <property type="match status" value="1"/>
</dbReference>
<protein>
    <recommendedName>
        <fullName evidence="11">Lon protease homolog</fullName>
        <ecNumber evidence="11">3.4.21.-</ecNumber>
    </recommendedName>
</protein>
<feature type="compositionally biased region" description="Basic and acidic residues" evidence="13">
    <location>
        <begin position="113"/>
        <end position="132"/>
    </location>
</feature>
<dbReference type="Gene3D" id="3.40.50.10190">
    <property type="entry name" value="BRCT domain"/>
    <property type="match status" value="1"/>
</dbReference>
<dbReference type="GO" id="GO:0005737">
    <property type="term" value="C:cytoplasm"/>
    <property type="evidence" value="ECO:0007669"/>
    <property type="project" value="UniProtKB-SubCell"/>
</dbReference>
<feature type="active site" evidence="9">
    <location>
        <position position="1368"/>
    </location>
</feature>
<feature type="compositionally biased region" description="Low complexity" evidence="13">
    <location>
        <begin position="7"/>
        <end position="18"/>
    </location>
</feature>
<comment type="subcellular location">
    <subcellularLocation>
        <location evidence="1">Cytoplasm</location>
    </subcellularLocation>
</comment>
<feature type="compositionally biased region" description="Polar residues" evidence="13">
    <location>
        <begin position="474"/>
        <end position="494"/>
    </location>
</feature>
<dbReference type="PRINTS" id="PR00830">
    <property type="entry name" value="ENDOLAPTASE"/>
</dbReference>
<feature type="domain" description="BRCT" evidence="14">
    <location>
        <begin position="228"/>
        <end position="323"/>
    </location>
</feature>
<evidence type="ECO:0000256" key="8">
    <source>
        <dbReference type="ARBA" id="ARBA00050665"/>
    </source>
</evidence>
<feature type="compositionally biased region" description="Low complexity" evidence="13">
    <location>
        <begin position="99"/>
        <end position="112"/>
    </location>
</feature>
<dbReference type="SUPFAM" id="SSF54211">
    <property type="entry name" value="Ribosomal protein S5 domain 2-like"/>
    <property type="match status" value="1"/>
</dbReference>
<keyword evidence="2 9" id="KW-0645">Protease</keyword>
<sequence>MAALLNSCSSSSSSSSYSHGARAKTPLRARKILRAMDAGFERSRRKAEEEAQKEGKGKERASDCGEKETKQQPNIVEPPKEEANTVSTAPPLKRRPSSRPRQAYLAKLAAQQKDGEHDANGAEPSRDAHDVSAKASTSSTMRPPPVSLFSSRSKDQLTALTSKTALADSRNPITHSTTGHGTMHYNSSSTGHQVANRVGVATPSGAPEGWWATRTRKLRHQLLTDHAKQSDLFRGCKVYINGYTGESVGNKDLMRLITLHGGEVHFLPHGGTTHVISEMQLSAKKREEMLQLKAGRVKRFVRVEWVLDSIEAGKRKPEHLYSHGTETQRGIGEMMGGITKPVKGTTPFVASAGQQAKLASSVAPSIVVIYTLNEAALVSLWPCTPAMSSSPPDSTPVIPNRLPVLPLPYPLVLHPSLLLSIPLSYAHSLSLLKAALQATDNKPASDDSTSSPPLDASKPILVACIPTLKPQPPSTKAINNSDKDGSSTPTTPSVKVNDLHEWGVVARLMRMTRQPATETCILTVTGLARIRVDRWLSMRAPLTSTALDQARNITVPDVPVPLAACTTFSDDAVYPGAGSGPTSHREHIHALRVNAMELLDAIMSLHTTTGSAAVFGSTAIPLMPPALIRKIRTFVREARDSQAPQLADVLVGSLGGACEWADRLAILSEYEQWERVRHSARVLSIGAARVRLARDLLTSLAAPLNDSAKETLIRSQLEALLAQLAALNPNISAKITTSSGSFSINGSSSDNKPGSGVGGIIRIRAPNGKPSSSGDNGPRPLVRSGGNPFRSITGGGPPTGRGAPGGGGNDDNSEEEDEVAELTRKLEAAQLTPEARKVCDRELKRLARIPPQSVERGVLISYLEVMADLPWDRVSADLNKVKVPERNKQAAQQDGTARVTGHDTLTESASRQGASDEGIVARARRILDEDHFGMEKVKKRLVEYLAVLELKEAQAREKIEKEEQAKQQAGEQVDKSIKTIRPAHEDAAGTEMQSEGGEEENATPGSSNPEADMIRKVRRATSSDKGPILLLVGPPGTGKTSIARSLATALRRPFTRLSLGGVRDEASLRGHRRTYVGALPGEIVSSLRKVGVSDPVLLLDEVDKLGSGNGLHGDPSAAMLEVLDPEQNNSFTDHYIGCPIDLSRVLFIATANTLDTIPPPLLDRTEVIQISGYTHDEKVHIAKSYLVPKAIKAVGLKSEDVQLGDDVLLKIAMSYTREAGVRSLERCVATVVRGKAVEYAEHRKGQRDSYSPVVKVEDLRTYLGLETYEPEVAQRKARPGTATGLAYQGSGSGGLLFIETLLLPPGNGSLKLTGSLGDVIRESAQLALSWVQAHAHHLAITSSADAPFPKNDVHAHLPGGAIPKDGPSAGLAIACAFASLYTRTPIPPTVAMTGELSLRGLVLPIGGVKEKTLGAHRAGIKLCILPARNRKDVEHDVPENVKAEMEFRYVENVWQALQEVLGFPADEIWGGEDGGEGKGLDGERRRRWIEQGEMGRLQSRVTTPHSSASHSISLAHLATISLTKLRSLPASTATSSWLPKMPRASSGNYLTDRSYHFARTKPFPPVAEPVSEEVKTRARGGNVADKDKWLKSLEAEDYEKSLLKVLIEELEKEVGLGKKLLPTDRELVVAAFTIARGAWRMAKTHYKGPRKSSYTTNAADACSSSSSQPSSSAPSPFSAKSATGRPVLKYGSFGRFGSEMKHKTSTQYDFTPEVTALMKQTTPKGQPFEVVMEWKDGCGSAGHYRGKVGLPRHCYACDKATMVDFLEGLLCWFVYGYDDEDGKPAYHKYWAPDVVAMCRGDMTPVGRLIEDMEAGHAQRLFEGLASLVLAGMPVQRYKFLRGLGEAAVWMEAAGSTTTTATTITPSAIVSNPSSGGSESWIEPFELPGSEIKANIIKKHLFFDVAHSDAAIASNPSSLSVQSSTEGIQPSSKSVQSSKANQGQGRSKRAPEEAEASTSQSKKHKGTFKRKKRDWCCLCLSRCVEAVKRGERVPRQPGEPWKKWSSSHYSEHHAGHKDCPGEAWDECDGERFADVDKEDPEAVDHHLTHHHSSKE</sequence>
<gene>
    <name evidence="16" type="ORF">BDZ90DRAFT_274665</name>
</gene>
<dbReference type="FunFam" id="3.40.50.300:FF:000021">
    <property type="entry name" value="Lon protease homolog"/>
    <property type="match status" value="1"/>
</dbReference>
<evidence type="ECO:0000256" key="4">
    <source>
        <dbReference type="ARBA" id="ARBA00022801"/>
    </source>
</evidence>
<feature type="region of interest" description="Disordered" evidence="13">
    <location>
        <begin position="740"/>
        <end position="821"/>
    </location>
</feature>
<feature type="compositionally biased region" description="Low complexity" evidence="13">
    <location>
        <begin position="1658"/>
        <end position="1681"/>
    </location>
</feature>
<dbReference type="SUPFAM" id="SSF52540">
    <property type="entry name" value="P-loop containing nucleoside triphosphate hydrolases"/>
    <property type="match status" value="1"/>
</dbReference>
<feature type="coiled-coil region" evidence="12">
    <location>
        <begin position="934"/>
        <end position="972"/>
    </location>
</feature>
<dbReference type="EMBL" id="KZ819667">
    <property type="protein sequence ID" value="PWN27833.1"/>
    <property type="molecule type" value="Genomic_DNA"/>
</dbReference>
<evidence type="ECO:0000259" key="14">
    <source>
        <dbReference type="PROSITE" id="PS50172"/>
    </source>
</evidence>
<evidence type="ECO:0000256" key="7">
    <source>
        <dbReference type="ARBA" id="ARBA00023140"/>
    </source>
</evidence>
<dbReference type="GO" id="GO:0005524">
    <property type="term" value="F:ATP binding"/>
    <property type="evidence" value="ECO:0007669"/>
    <property type="project" value="UniProtKB-KW"/>
</dbReference>
<dbReference type="OrthoDB" id="2411602at2759"/>
<evidence type="ECO:0000256" key="5">
    <source>
        <dbReference type="ARBA" id="ARBA00022825"/>
    </source>
</evidence>
<feature type="region of interest" description="Disordered" evidence="13">
    <location>
        <begin position="985"/>
        <end position="1011"/>
    </location>
</feature>